<dbReference type="InterPro" id="IPR015443">
    <property type="entry name" value="Aldose_1-epimerase"/>
</dbReference>
<dbReference type="PANTHER" id="PTHR10091:SF0">
    <property type="entry name" value="GALACTOSE MUTAROTASE"/>
    <property type="match status" value="1"/>
</dbReference>
<dbReference type="EC" id="5.1.3.3" evidence="4 8"/>
<dbReference type="UniPathway" id="UPA00242"/>
<feature type="active site" description="Proton acceptor" evidence="9">
    <location>
        <position position="300"/>
    </location>
</feature>
<dbReference type="PANTHER" id="PTHR10091">
    <property type="entry name" value="ALDOSE-1-EPIMERASE"/>
    <property type="match status" value="1"/>
</dbReference>
<proteinExistence type="inferred from homology"/>
<dbReference type="CDD" id="cd09019">
    <property type="entry name" value="galactose_mutarotase_like"/>
    <property type="match status" value="1"/>
</dbReference>
<evidence type="ECO:0000256" key="1">
    <source>
        <dbReference type="ARBA" id="ARBA00001614"/>
    </source>
</evidence>
<sequence>MAKIAVDSFGSENAQLYTLTNSRGMQVSLTNFGARLVDILLPIDGQLRNVSLAAKSDREYMEKDSYVGSTVAPVAGRISGAATLIKGETVHFTENEPGRTLHSGNHTSNEQYWESEVEEENNRVVFSLVLPDGYNGFPGAVQVQATYELTEKNELKINYWAKSEKDTIFNPTNHVYFNLSGDFNRTVAEHMMKIQASQFLPLGEDNMPLGEFWPVDGTAFDFRQFAPLGQGMDGQDPQTKLVNGFDHPWVLEDTDIPVEVISPDEKVRLLMRSNQPAVVIYTYNHGPTDMAGRHTVFSLECQGFPNACNIENFGSILLEKDQEFDSHFSYQFEF</sequence>
<dbReference type="STRING" id="1608583.BN1356_01764"/>
<dbReference type="EMBL" id="CTEN01000003">
    <property type="protein sequence ID" value="CQR25423.1"/>
    <property type="molecule type" value="Genomic_DNA"/>
</dbReference>
<reference evidence="13" key="1">
    <citation type="submission" date="2015-03" db="EMBL/GenBank/DDBJ databases">
        <authorList>
            <person name="Urmite Genomes"/>
        </authorList>
    </citation>
    <scope>NUCLEOTIDE SEQUENCE [LARGE SCALE GENOMIC DNA]</scope>
    <source>
        <strain evidence="13">FF10</strain>
    </source>
</reference>
<comment type="pathway">
    <text evidence="2 8">Carbohydrate metabolism; hexose metabolism.</text>
</comment>
<dbReference type="InterPro" id="IPR008183">
    <property type="entry name" value="Aldose_1/G6P_1-epimerase"/>
</dbReference>
<evidence type="ECO:0000256" key="8">
    <source>
        <dbReference type="PIRNR" id="PIRNR005096"/>
    </source>
</evidence>
<dbReference type="GO" id="GO:0033499">
    <property type="term" value="P:galactose catabolic process via UDP-galactose, Leloir pathway"/>
    <property type="evidence" value="ECO:0007669"/>
    <property type="project" value="TreeGrafter"/>
</dbReference>
<dbReference type="PROSITE" id="PS00545">
    <property type="entry name" value="ALDOSE_1_EPIMERASE"/>
    <property type="match status" value="1"/>
</dbReference>
<keyword evidence="7 8" id="KW-0119">Carbohydrate metabolism</keyword>
<dbReference type="InterPro" id="IPR014718">
    <property type="entry name" value="GH-type_carb-bd"/>
</dbReference>
<evidence type="ECO:0000313" key="13">
    <source>
        <dbReference type="Proteomes" id="UP000198604"/>
    </source>
</evidence>
<feature type="active site" description="Proton donor" evidence="9">
    <location>
        <position position="174"/>
    </location>
</feature>
<evidence type="ECO:0000256" key="4">
    <source>
        <dbReference type="ARBA" id="ARBA00013185"/>
    </source>
</evidence>
<evidence type="ECO:0000256" key="9">
    <source>
        <dbReference type="PIRSR" id="PIRSR005096-1"/>
    </source>
</evidence>
<evidence type="ECO:0000256" key="10">
    <source>
        <dbReference type="PIRSR" id="PIRSR005096-2"/>
    </source>
</evidence>
<evidence type="ECO:0000256" key="2">
    <source>
        <dbReference type="ARBA" id="ARBA00005028"/>
    </source>
</evidence>
<comment type="similarity">
    <text evidence="3 8">Belongs to the aldose epimerase family.</text>
</comment>
<evidence type="ECO:0000256" key="7">
    <source>
        <dbReference type="ARBA" id="ARBA00023277"/>
    </source>
</evidence>
<evidence type="ECO:0000313" key="12">
    <source>
        <dbReference type="EMBL" id="CQR25423.1"/>
    </source>
</evidence>
<organism evidence="12 13">
    <name type="scientific">Streptococcus varani</name>
    <dbReference type="NCBI Taxonomy" id="1608583"/>
    <lineage>
        <taxon>Bacteria</taxon>
        <taxon>Bacillati</taxon>
        <taxon>Bacillota</taxon>
        <taxon>Bacilli</taxon>
        <taxon>Lactobacillales</taxon>
        <taxon>Streptococcaceae</taxon>
        <taxon>Streptococcus</taxon>
    </lineage>
</organism>
<evidence type="ECO:0000256" key="3">
    <source>
        <dbReference type="ARBA" id="ARBA00006206"/>
    </source>
</evidence>
<feature type="binding site" evidence="11">
    <location>
        <begin position="174"/>
        <end position="176"/>
    </location>
    <ligand>
        <name>beta-D-galactose</name>
        <dbReference type="ChEBI" id="CHEBI:27667"/>
    </ligand>
</feature>
<dbReference type="InterPro" id="IPR047215">
    <property type="entry name" value="Galactose_mutarotase-like"/>
</dbReference>
<protein>
    <recommendedName>
        <fullName evidence="5 8">Aldose 1-epimerase</fullName>
        <ecNumber evidence="4 8">5.1.3.3</ecNumber>
    </recommendedName>
</protein>
<dbReference type="AlphaFoldDB" id="A0A0E4H8N2"/>
<evidence type="ECO:0000256" key="6">
    <source>
        <dbReference type="ARBA" id="ARBA00023235"/>
    </source>
</evidence>
<dbReference type="GO" id="GO:0006006">
    <property type="term" value="P:glucose metabolic process"/>
    <property type="evidence" value="ECO:0007669"/>
    <property type="project" value="TreeGrafter"/>
</dbReference>
<dbReference type="SUPFAM" id="SSF74650">
    <property type="entry name" value="Galactose mutarotase-like"/>
    <property type="match status" value="1"/>
</dbReference>
<evidence type="ECO:0000256" key="11">
    <source>
        <dbReference type="PIRSR" id="PIRSR005096-3"/>
    </source>
</evidence>
<evidence type="ECO:0000256" key="5">
    <source>
        <dbReference type="ARBA" id="ARBA00014165"/>
    </source>
</evidence>
<gene>
    <name evidence="12" type="ORF">BN1356_01764</name>
</gene>
<keyword evidence="6 8" id="KW-0413">Isomerase</keyword>
<feature type="binding site" evidence="10">
    <location>
        <position position="246"/>
    </location>
    <ligand>
        <name>beta-D-galactose</name>
        <dbReference type="ChEBI" id="CHEBI:27667"/>
    </ligand>
</feature>
<comment type="catalytic activity">
    <reaction evidence="1 8">
        <text>alpha-D-glucose = beta-D-glucose</text>
        <dbReference type="Rhea" id="RHEA:10264"/>
        <dbReference type="ChEBI" id="CHEBI:15903"/>
        <dbReference type="ChEBI" id="CHEBI:17925"/>
        <dbReference type="EC" id="5.1.3.3"/>
    </reaction>
</comment>
<dbReference type="Proteomes" id="UP000198604">
    <property type="component" value="Unassembled WGS sequence"/>
</dbReference>
<dbReference type="RefSeq" id="WP_093650958.1">
    <property type="nucleotide sequence ID" value="NZ_CTEN01000003.1"/>
</dbReference>
<name>A0A0E4H8N2_9STRE</name>
<dbReference type="Gene3D" id="2.70.98.10">
    <property type="match status" value="1"/>
</dbReference>
<dbReference type="InterPro" id="IPR011013">
    <property type="entry name" value="Gal_mutarotase_sf_dom"/>
</dbReference>
<accession>A0A0E4H8N2</accession>
<dbReference type="InterPro" id="IPR018052">
    <property type="entry name" value="Ald1_epimerase_CS"/>
</dbReference>
<dbReference type="GO" id="GO:0030246">
    <property type="term" value="F:carbohydrate binding"/>
    <property type="evidence" value="ECO:0007669"/>
    <property type="project" value="InterPro"/>
</dbReference>
<dbReference type="PIRSF" id="PIRSF005096">
    <property type="entry name" value="GALM"/>
    <property type="match status" value="1"/>
</dbReference>
<dbReference type="Pfam" id="PF01263">
    <property type="entry name" value="Aldose_epim"/>
    <property type="match status" value="1"/>
</dbReference>
<dbReference type="OrthoDB" id="9779408at2"/>
<dbReference type="GO" id="GO:0004034">
    <property type="term" value="F:aldose 1-epimerase activity"/>
    <property type="evidence" value="ECO:0007669"/>
    <property type="project" value="UniProtKB-EC"/>
</dbReference>
<keyword evidence="13" id="KW-1185">Reference proteome</keyword>